<sequence length="143" mass="16035">MKTTNILSLLAFTMIIAACSSTKNMDNGALFNNTWELEYISGIQVEFSELYPEKKPKITFNESTNKVEGTNSCNGYAADFTLDGDEISFGEPGPTTMMYCGEGEPIFLNTIKKVNRYSIDDEGNLNLLIDDIPMMRFKKSNQK</sequence>
<reference evidence="4" key="1">
    <citation type="journal article" date="2019" name="Int. J. Syst. Evol. Microbiol.">
        <title>The Global Catalogue of Microorganisms (GCM) 10K type strain sequencing project: providing services to taxonomists for standard genome sequencing and annotation.</title>
        <authorList>
            <consortium name="The Broad Institute Genomics Platform"/>
            <consortium name="The Broad Institute Genome Sequencing Center for Infectious Disease"/>
            <person name="Wu L."/>
            <person name="Ma J."/>
        </authorList>
    </citation>
    <scope>NUCLEOTIDE SEQUENCE [LARGE SCALE GENOMIC DNA]</scope>
    <source>
        <strain evidence="4">CGMCC 1.15180</strain>
    </source>
</reference>
<dbReference type="Proteomes" id="UP001597361">
    <property type="component" value="Unassembled WGS sequence"/>
</dbReference>
<keyword evidence="4" id="KW-1185">Reference proteome</keyword>
<evidence type="ECO:0000313" key="3">
    <source>
        <dbReference type="EMBL" id="MFD2033582.1"/>
    </source>
</evidence>
<dbReference type="InterPro" id="IPR005184">
    <property type="entry name" value="DUF306_Meta_HslJ"/>
</dbReference>
<dbReference type="InterPro" id="IPR038670">
    <property type="entry name" value="HslJ-like_sf"/>
</dbReference>
<organism evidence="3 4">
    <name type="scientific">Belliella marina</name>
    <dbReference type="NCBI Taxonomy" id="1644146"/>
    <lineage>
        <taxon>Bacteria</taxon>
        <taxon>Pseudomonadati</taxon>
        <taxon>Bacteroidota</taxon>
        <taxon>Cytophagia</taxon>
        <taxon>Cytophagales</taxon>
        <taxon>Cyclobacteriaceae</taxon>
        <taxon>Belliella</taxon>
    </lineage>
</organism>
<dbReference type="PANTHER" id="PTHR35535">
    <property type="entry name" value="HEAT SHOCK PROTEIN HSLJ"/>
    <property type="match status" value="1"/>
</dbReference>
<evidence type="ECO:0000256" key="1">
    <source>
        <dbReference type="SAM" id="SignalP"/>
    </source>
</evidence>
<dbReference type="PROSITE" id="PS51257">
    <property type="entry name" value="PROKAR_LIPOPROTEIN"/>
    <property type="match status" value="1"/>
</dbReference>
<proteinExistence type="predicted"/>
<dbReference type="EMBL" id="JBHUHR010000004">
    <property type="protein sequence ID" value="MFD2033582.1"/>
    <property type="molecule type" value="Genomic_DNA"/>
</dbReference>
<dbReference type="PANTHER" id="PTHR35535:SF2">
    <property type="entry name" value="DUF306 DOMAIN-CONTAINING PROTEIN"/>
    <property type="match status" value="1"/>
</dbReference>
<feature type="chain" id="PRO_5046126232" evidence="1">
    <location>
        <begin position="18"/>
        <end position="143"/>
    </location>
</feature>
<evidence type="ECO:0000259" key="2">
    <source>
        <dbReference type="Pfam" id="PF03724"/>
    </source>
</evidence>
<dbReference type="Gene3D" id="2.40.128.270">
    <property type="match status" value="1"/>
</dbReference>
<dbReference type="InterPro" id="IPR053147">
    <property type="entry name" value="Hsp_HslJ-like"/>
</dbReference>
<feature type="signal peptide" evidence="1">
    <location>
        <begin position="1"/>
        <end position="17"/>
    </location>
</feature>
<evidence type="ECO:0000313" key="4">
    <source>
        <dbReference type="Proteomes" id="UP001597361"/>
    </source>
</evidence>
<feature type="domain" description="DUF306" evidence="2">
    <location>
        <begin position="30"/>
        <end position="137"/>
    </location>
</feature>
<name>A0ABW4VJ63_9BACT</name>
<gene>
    <name evidence="3" type="ORF">ACFSKL_02210</name>
</gene>
<protein>
    <submittedName>
        <fullName evidence="3">META domain-containing protein</fullName>
    </submittedName>
</protein>
<dbReference type="Pfam" id="PF03724">
    <property type="entry name" value="META"/>
    <property type="match status" value="1"/>
</dbReference>
<dbReference type="RefSeq" id="WP_376883118.1">
    <property type="nucleotide sequence ID" value="NZ_JBHUHR010000004.1"/>
</dbReference>
<keyword evidence="1" id="KW-0732">Signal</keyword>
<accession>A0ABW4VJ63</accession>
<comment type="caution">
    <text evidence="3">The sequence shown here is derived from an EMBL/GenBank/DDBJ whole genome shotgun (WGS) entry which is preliminary data.</text>
</comment>